<name>A0A4Q0SB40_9BRAD</name>
<gene>
    <name evidence="2" type="ORF">XH94_30470</name>
</gene>
<keyword evidence="1" id="KW-0472">Membrane</keyword>
<comment type="caution">
    <text evidence="2">The sequence shown here is derived from an EMBL/GenBank/DDBJ whole genome shotgun (WGS) entry which is preliminary data.</text>
</comment>
<keyword evidence="1" id="KW-1133">Transmembrane helix</keyword>
<organism evidence="2 3">
    <name type="scientific">Bradyrhizobium zhanjiangense</name>
    <dbReference type="NCBI Taxonomy" id="1325107"/>
    <lineage>
        <taxon>Bacteria</taxon>
        <taxon>Pseudomonadati</taxon>
        <taxon>Pseudomonadota</taxon>
        <taxon>Alphaproteobacteria</taxon>
        <taxon>Hyphomicrobiales</taxon>
        <taxon>Nitrobacteraceae</taxon>
        <taxon>Bradyrhizobium</taxon>
    </lineage>
</organism>
<accession>A0A4Q0SB40</accession>
<evidence type="ECO:0000256" key="1">
    <source>
        <dbReference type="SAM" id="Phobius"/>
    </source>
</evidence>
<sequence>MLAKKRTASAFCISTMRYGEPPDCVSMLRVPKLSGGFVFGVTVAVVTGLLTVFDRILWRYWPFRLFHR</sequence>
<dbReference type="AlphaFoldDB" id="A0A4Q0SB40"/>
<dbReference type="Proteomes" id="UP000290565">
    <property type="component" value="Unassembled WGS sequence"/>
</dbReference>
<dbReference type="EMBL" id="LBJM01000085">
    <property type="protein sequence ID" value="RXH33207.1"/>
    <property type="molecule type" value="Genomic_DNA"/>
</dbReference>
<evidence type="ECO:0000313" key="2">
    <source>
        <dbReference type="EMBL" id="RXH33207.1"/>
    </source>
</evidence>
<evidence type="ECO:0000313" key="3">
    <source>
        <dbReference type="Proteomes" id="UP000290565"/>
    </source>
</evidence>
<feature type="transmembrane region" description="Helical" evidence="1">
    <location>
        <begin position="35"/>
        <end position="58"/>
    </location>
</feature>
<keyword evidence="1" id="KW-0812">Transmembrane</keyword>
<proteinExistence type="predicted"/>
<reference evidence="2 3" key="1">
    <citation type="submission" date="2015-04" db="EMBL/GenBank/DDBJ databases">
        <title>Comparative genomics of rhizobia nodulating Arachis hypogaea in China.</title>
        <authorList>
            <person name="Li Y."/>
        </authorList>
    </citation>
    <scope>NUCLEOTIDE SEQUENCE [LARGE SCALE GENOMIC DNA]</scope>
    <source>
        <strain evidence="2 3">CCBAU 51787</strain>
    </source>
</reference>
<protein>
    <submittedName>
        <fullName evidence="2">Uncharacterized protein</fullName>
    </submittedName>
</protein>